<dbReference type="OMA" id="CSYAVNG"/>
<evidence type="ECO:0000256" key="1">
    <source>
        <dbReference type="SAM" id="MobiDB-lite"/>
    </source>
</evidence>
<proteinExistence type="predicted"/>
<accession>A0A1Q9DCA0</accession>
<dbReference type="Gene3D" id="1.25.40.10">
    <property type="entry name" value="Tetratricopeptide repeat domain"/>
    <property type="match status" value="1"/>
</dbReference>
<keyword evidence="3" id="KW-1185">Reference proteome</keyword>
<sequence>MPCLAESLGDADADSLIGAVDYLGFSDLASCLACSQRLLGHGASPLLWDSASWRMKELEGRIPAHARWRPAEDPELARQPGPWKHLRAAASTWHFSKGLELYEQKSFEEAEGHLRALIRLLPGRPLAICRLADTLYGRAVSLLTVRQPEQSSRDSSSSTTPLPAVIDGGTQEEEEEEPNPAMFLSRSPMSPSSRPPLATVVAEPGEETNRSERRDEGYHGDQVQRPGPALEPQPPEQGEGVGSRNDSDDADRLPRPVEGEEAEDSASRIEALRERLLLEAKELYRQAYRQCPDCSYAVNGLTLFVHVRSEKMELLERAIELDSENPYALANLGAELFGEDDQRALGLLEKALQINPRLFYARLCKSKVLLRLGNLPAAVDAARSQLEWQPNDAMAERFLSQLEFRLEVVRRRMLLL</sequence>
<dbReference type="SUPFAM" id="SSF48452">
    <property type="entry name" value="TPR-like"/>
    <property type="match status" value="1"/>
</dbReference>
<dbReference type="OrthoDB" id="449136at2759"/>
<feature type="compositionally biased region" description="Basic and acidic residues" evidence="1">
    <location>
        <begin position="245"/>
        <end position="258"/>
    </location>
</feature>
<organism evidence="2 3">
    <name type="scientific">Symbiodinium microadriaticum</name>
    <name type="common">Dinoflagellate</name>
    <name type="synonym">Zooxanthella microadriatica</name>
    <dbReference type="NCBI Taxonomy" id="2951"/>
    <lineage>
        <taxon>Eukaryota</taxon>
        <taxon>Sar</taxon>
        <taxon>Alveolata</taxon>
        <taxon>Dinophyceae</taxon>
        <taxon>Suessiales</taxon>
        <taxon>Symbiodiniaceae</taxon>
        <taxon>Symbiodinium</taxon>
    </lineage>
</organism>
<dbReference type="InterPro" id="IPR011990">
    <property type="entry name" value="TPR-like_helical_dom_sf"/>
</dbReference>
<dbReference type="AlphaFoldDB" id="A0A1Q9DCA0"/>
<feature type="compositionally biased region" description="Basic and acidic residues" evidence="1">
    <location>
        <begin position="207"/>
        <end position="219"/>
    </location>
</feature>
<dbReference type="EMBL" id="LSRX01000607">
    <property type="protein sequence ID" value="OLP92798.1"/>
    <property type="molecule type" value="Genomic_DNA"/>
</dbReference>
<feature type="region of interest" description="Disordered" evidence="1">
    <location>
        <begin position="145"/>
        <end position="266"/>
    </location>
</feature>
<protein>
    <submittedName>
        <fullName evidence="2">Uncharacterized protein</fullName>
    </submittedName>
</protein>
<comment type="caution">
    <text evidence="2">The sequence shown here is derived from an EMBL/GenBank/DDBJ whole genome shotgun (WGS) entry which is preliminary data.</text>
</comment>
<gene>
    <name evidence="2" type="ORF">AK812_SmicGene25384</name>
</gene>
<dbReference type="Proteomes" id="UP000186817">
    <property type="component" value="Unassembled WGS sequence"/>
</dbReference>
<evidence type="ECO:0000313" key="2">
    <source>
        <dbReference type="EMBL" id="OLP92798.1"/>
    </source>
</evidence>
<name>A0A1Q9DCA0_SYMMI</name>
<evidence type="ECO:0000313" key="3">
    <source>
        <dbReference type="Proteomes" id="UP000186817"/>
    </source>
</evidence>
<reference evidence="2 3" key="1">
    <citation type="submission" date="2016-02" db="EMBL/GenBank/DDBJ databases">
        <title>Genome analysis of coral dinoflagellate symbionts highlights evolutionary adaptations to a symbiotic lifestyle.</title>
        <authorList>
            <person name="Aranda M."/>
            <person name="Li Y."/>
            <person name="Liew Y.J."/>
            <person name="Baumgarten S."/>
            <person name="Simakov O."/>
            <person name="Wilson M."/>
            <person name="Piel J."/>
            <person name="Ashoor H."/>
            <person name="Bougouffa S."/>
            <person name="Bajic V.B."/>
            <person name="Ryu T."/>
            <person name="Ravasi T."/>
            <person name="Bayer T."/>
            <person name="Micklem G."/>
            <person name="Kim H."/>
            <person name="Bhak J."/>
            <person name="Lajeunesse T.C."/>
            <person name="Voolstra C.R."/>
        </authorList>
    </citation>
    <scope>NUCLEOTIDE SEQUENCE [LARGE SCALE GENOMIC DNA]</scope>
    <source>
        <strain evidence="2 3">CCMP2467</strain>
    </source>
</reference>
<feature type="compositionally biased region" description="Low complexity" evidence="1">
    <location>
        <begin position="185"/>
        <end position="196"/>
    </location>
</feature>